<proteinExistence type="predicted"/>
<accession>A0A6L3VD69</accession>
<dbReference type="PANTHER" id="PTHR23131:SF4">
    <property type="entry name" value="METALLO-BETA-LACTAMASE SUPERFAMILY POTEIN"/>
    <property type="match status" value="1"/>
</dbReference>
<keyword evidence="3" id="KW-1185">Reference proteome</keyword>
<gene>
    <name evidence="2" type="ORF">F7731_03290</name>
</gene>
<protein>
    <submittedName>
        <fullName evidence="2">MBL fold metallo-hydrolase</fullName>
    </submittedName>
</protein>
<feature type="domain" description="Metallo-beta-lactamase" evidence="1">
    <location>
        <begin position="26"/>
        <end position="195"/>
    </location>
</feature>
<organism evidence="2 3">
    <name type="scientific">Cytobacillus depressus</name>
    <dbReference type="NCBI Taxonomy" id="1602942"/>
    <lineage>
        <taxon>Bacteria</taxon>
        <taxon>Bacillati</taxon>
        <taxon>Bacillota</taxon>
        <taxon>Bacilli</taxon>
        <taxon>Bacillales</taxon>
        <taxon>Bacillaceae</taxon>
        <taxon>Cytobacillus</taxon>
    </lineage>
</organism>
<dbReference type="Proteomes" id="UP000481030">
    <property type="component" value="Unassembled WGS sequence"/>
</dbReference>
<dbReference type="InterPro" id="IPR036866">
    <property type="entry name" value="RibonucZ/Hydroxyglut_hydro"/>
</dbReference>
<dbReference type="Pfam" id="PF00753">
    <property type="entry name" value="Lactamase_B"/>
    <property type="match status" value="1"/>
</dbReference>
<dbReference type="InterPro" id="IPR050662">
    <property type="entry name" value="Sec-metab_biosynth-thioest"/>
</dbReference>
<dbReference type="RefSeq" id="WP_151533331.1">
    <property type="nucleotide sequence ID" value="NZ_WBOS01000001.1"/>
</dbReference>
<keyword evidence="2" id="KW-0378">Hydrolase</keyword>
<dbReference type="OrthoDB" id="235784at2"/>
<dbReference type="PANTHER" id="PTHR23131">
    <property type="entry name" value="ENDORIBONUCLEASE LACTB2"/>
    <property type="match status" value="1"/>
</dbReference>
<dbReference type="SUPFAM" id="SSF56281">
    <property type="entry name" value="Metallo-hydrolase/oxidoreductase"/>
    <property type="match status" value="1"/>
</dbReference>
<dbReference type="Gene3D" id="3.60.15.10">
    <property type="entry name" value="Ribonuclease Z/Hydroxyacylglutathione hydrolase-like"/>
    <property type="match status" value="1"/>
</dbReference>
<dbReference type="SMART" id="SM00849">
    <property type="entry name" value="Lactamase_B"/>
    <property type="match status" value="1"/>
</dbReference>
<dbReference type="EMBL" id="WBOS01000001">
    <property type="protein sequence ID" value="KAB2338593.1"/>
    <property type="molecule type" value="Genomic_DNA"/>
</dbReference>
<reference evidence="2 3" key="1">
    <citation type="journal article" date="2016" name="Antonie Van Leeuwenhoek">
        <title>Bacillus depressus sp. nov., isolated from soil of a sunflower field.</title>
        <authorList>
            <person name="Wei X."/>
            <person name="Xin D."/>
            <person name="Xin Y."/>
            <person name="Zhang H."/>
            <person name="Wang T."/>
            <person name="Zhang J."/>
        </authorList>
    </citation>
    <scope>NUCLEOTIDE SEQUENCE [LARGE SCALE GENOMIC DNA]</scope>
    <source>
        <strain evidence="2 3">BZ1</strain>
    </source>
</reference>
<evidence type="ECO:0000259" key="1">
    <source>
        <dbReference type="SMART" id="SM00849"/>
    </source>
</evidence>
<dbReference type="InterPro" id="IPR001279">
    <property type="entry name" value="Metallo-B-lactamas"/>
</dbReference>
<dbReference type="GO" id="GO:0016787">
    <property type="term" value="F:hydrolase activity"/>
    <property type="evidence" value="ECO:0007669"/>
    <property type="project" value="UniProtKB-KW"/>
</dbReference>
<sequence>MIKVDEKDNVTCVEGTIRRSGRNERTVYLFLVDGMLIDTGSKNLEKELIPFYEDHSFDLVTLTHSHEDHSGTAPWIQEKRNIPIYVHPKGINICAQKHPYPKYRQMTWGARDEFIASPLGDRIKSRTHEWKIIYTPGHADDHISLFHEETGRLFSGDLFVTPKTKVIMRSESIPVIMNSIRTLLFYDFGTMFCSHTGYIRDGKNMLRQKMNELEYIYGEVESLYREGLSIIEIDKRLFPKKYSIVEVSNGEWDSLHIVSSIVSYIEK</sequence>
<evidence type="ECO:0000313" key="2">
    <source>
        <dbReference type="EMBL" id="KAB2338593.1"/>
    </source>
</evidence>
<comment type="caution">
    <text evidence="2">The sequence shown here is derived from an EMBL/GenBank/DDBJ whole genome shotgun (WGS) entry which is preliminary data.</text>
</comment>
<dbReference type="AlphaFoldDB" id="A0A6L3VD69"/>
<name>A0A6L3VD69_9BACI</name>
<evidence type="ECO:0000313" key="3">
    <source>
        <dbReference type="Proteomes" id="UP000481030"/>
    </source>
</evidence>